<keyword evidence="3" id="KW-0325">Glycoprotein</keyword>
<keyword evidence="7" id="KW-1185">Reference proteome</keyword>
<dbReference type="AlphaFoldDB" id="A0AAE0PWP7"/>
<dbReference type="Pfam" id="PF15027">
    <property type="entry name" value="MGT5A_N"/>
    <property type="match status" value="1"/>
</dbReference>
<keyword evidence="4" id="KW-1133">Transmembrane helix</keyword>
<dbReference type="GO" id="GO:0016020">
    <property type="term" value="C:membrane"/>
    <property type="evidence" value="ECO:0007669"/>
    <property type="project" value="TreeGrafter"/>
</dbReference>
<dbReference type="PANTHER" id="PTHR46941">
    <property type="entry name" value="COILED-COIL DOMAIN-CONTAINING PROTEIN 126"/>
    <property type="match status" value="1"/>
</dbReference>
<evidence type="ECO:0000313" key="6">
    <source>
        <dbReference type="EMBL" id="KAK3509546.1"/>
    </source>
</evidence>
<name>A0AAE0PWP7_9TELE</name>
<feature type="transmembrane region" description="Helical" evidence="4">
    <location>
        <begin position="113"/>
        <end position="133"/>
    </location>
</feature>
<evidence type="ECO:0000256" key="1">
    <source>
        <dbReference type="ARBA" id="ARBA00004613"/>
    </source>
</evidence>
<evidence type="ECO:0000256" key="2">
    <source>
        <dbReference type="ARBA" id="ARBA00022525"/>
    </source>
</evidence>
<dbReference type="PANTHER" id="PTHR46941:SF1">
    <property type="entry name" value="COILED-COIL DOMAIN-CONTAINING PROTEIN 126"/>
    <property type="match status" value="1"/>
</dbReference>
<dbReference type="InterPro" id="IPR042759">
    <property type="entry name" value="CCDC126"/>
</dbReference>
<comment type="subcellular location">
    <subcellularLocation>
        <location evidence="1">Secreted</location>
    </subcellularLocation>
</comment>
<evidence type="ECO:0000256" key="4">
    <source>
        <dbReference type="SAM" id="Phobius"/>
    </source>
</evidence>
<keyword evidence="2" id="KW-0964">Secreted</keyword>
<proteinExistence type="predicted"/>
<dbReference type="GO" id="GO:0005576">
    <property type="term" value="C:extracellular region"/>
    <property type="evidence" value="ECO:0007669"/>
    <property type="project" value="UniProtKB-SubCell"/>
</dbReference>
<dbReference type="InterPro" id="IPR027833">
    <property type="entry name" value="MGT5A-like_N"/>
</dbReference>
<feature type="domain" description="MGT5A-like N-terminal" evidence="5">
    <location>
        <begin position="110"/>
        <end position="236"/>
    </location>
</feature>
<protein>
    <recommendedName>
        <fullName evidence="5">MGT5A-like N-terminal domain-containing protein</fullName>
    </recommendedName>
</protein>
<evidence type="ECO:0000313" key="7">
    <source>
        <dbReference type="Proteomes" id="UP001274896"/>
    </source>
</evidence>
<accession>A0AAE0PWP7</accession>
<reference evidence="6" key="1">
    <citation type="submission" date="2023-06" db="EMBL/GenBank/DDBJ databases">
        <title>Male Hemibagrus guttatus genome.</title>
        <authorList>
            <person name="Bian C."/>
        </authorList>
    </citation>
    <scope>NUCLEOTIDE SEQUENCE</scope>
    <source>
        <strain evidence="6">Male_cb2023</strain>
        <tissue evidence="6">Muscle</tissue>
    </source>
</reference>
<evidence type="ECO:0000256" key="3">
    <source>
        <dbReference type="ARBA" id="ARBA00023180"/>
    </source>
</evidence>
<gene>
    <name evidence="6" type="ORF">QTP70_003083</name>
</gene>
<sequence>MDREIDRRTSAAAAVMWSMYRSVVVKKELSRKEKLSIYQSNYVPTLTYAHLWSPLGHDRKGRLPGEVFWACPTGKRPRGRPRTRWRDYVSRLAWECLEVPLEELKEMSLERELGFFLVSFGFIWGMMLLHFTIQQRTTHESSAQLRVQILDLSKRYIKALAEENQGVMDGPYVGTMTAYDLKKTLAVLLDNIMLRLSKLESKVDTIIVINGSASNLTNSTVAPAPISANGEKVNVAG</sequence>
<comment type="caution">
    <text evidence="6">The sequence shown here is derived from an EMBL/GenBank/DDBJ whole genome shotgun (WGS) entry which is preliminary data.</text>
</comment>
<keyword evidence="4" id="KW-0472">Membrane</keyword>
<dbReference type="EMBL" id="JAUCMX010000026">
    <property type="protein sequence ID" value="KAK3509546.1"/>
    <property type="molecule type" value="Genomic_DNA"/>
</dbReference>
<evidence type="ECO:0000259" key="5">
    <source>
        <dbReference type="Pfam" id="PF15027"/>
    </source>
</evidence>
<keyword evidence="4" id="KW-0812">Transmembrane</keyword>
<organism evidence="6 7">
    <name type="scientific">Hemibagrus guttatus</name>
    <dbReference type="NCBI Taxonomy" id="175788"/>
    <lineage>
        <taxon>Eukaryota</taxon>
        <taxon>Metazoa</taxon>
        <taxon>Chordata</taxon>
        <taxon>Craniata</taxon>
        <taxon>Vertebrata</taxon>
        <taxon>Euteleostomi</taxon>
        <taxon>Actinopterygii</taxon>
        <taxon>Neopterygii</taxon>
        <taxon>Teleostei</taxon>
        <taxon>Ostariophysi</taxon>
        <taxon>Siluriformes</taxon>
        <taxon>Bagridae</taxon>
        <taxon>Hemibagrus</taxon>
    </lineage>
</organism>
<dbReference type="Proteomes" id="UP001274896">
    <property type="component" value="Unassembled WGS sequence"/>
</dbReference>